<protein>
    <submittedName>
        <fullName evidence="10">Protein reveille 1</fullName>
    </submittedName>
</protein>
<evidence type="ECO:0000259" key="8">
    <source>
        <dbReference type="PROSITE" id="PS51293"/>
    </source>
</evidence>
<dbReference type="GO" id="GO:0003677">
    <property type="term" value="F:DNA binding"/>
    <property type="evidence" value="ECO:0007669"/>
    <property type="project" value="UniProtKB-KW"/>
</dbReference>
<keyword evidence="5" id="KW-0539">Nucleus</keyword>
<evidence type="ECO:0000313" key="11">
    <source>
        <dbReference type="Proteomes" id="UP000653305"/>
    </source>
</evidence>
<accession>A0A830BEJ8</accession>
<evidence type="ECO:0000256" key="6">
    <source>
        <dbReference type="SAM" id="MobiDB-lite"/>
    </source>
</evidence>
<dbReference type="Proteomes" id="UP000653305">
    <property type="component" value="Unassembled WGS sequence"/>
</dbReference>
<feature type="compositionally biased region" description="Polar residues" evidence="6">
    <location>
        <begin position="162"/>
        <end position="202"/>
    </location>
</feature>
<evidence type="ECO:0000256" key="2">
    <source>
        <dbReference type="ARBA" id="ARBA00023015"/>
    </source>
</evidence>
<comment type="subcellular location">
    <subcellularLocation>
        <location evidence="1">Nucleus</location>
    </subcellularLocation>
</comment>
<reference evidence="10" key="1">
    <citation type="submission" date="2020-07" db="EMBL/GenBank/DDBJ databases">
        <title>Ethylene signaling mediates host invasion by parasitic plants.</title>
        <authorList>
            <person name="Yoshida S."/>
        </authorList>
    </citation>
    <scope>NUCLEOTIDE SEQUENCE</scope>
    <source>
        <strain evidence="10">Okayama</strain>
    </source>
</reference>
<dbReference type="PANTHER" id="PTHR12802:SF155">
    <property type="entry name" value="DEUBIQUITINASE MYSM1"/>
    <property type="match status" value="1"/>
</dbReference>
<feature type="domain" description="HTH myb-type" evidence="9">
    <location>
        <begin position="61"/>
        <end position="115"/>
    </location>
</feature>
<sequence>MISVTMAVQEEHGCRGLDSPLRTSDKTSLDSSTLFVKDIQLKEQLNNPGDDFAPKARKPYTITKQRERWTEEEHKKFLEALKLYGRAWRRIEEHVSTKTAVQIRSHAQKFFSKVSREPNIGDVGSVKPIEIPPPRPKRKPMHPYPRKLVSPVKTGISIPEKSPNTMETENQSPTSVLSAIGSNSSVGLDSCTPNGNPSSVSSEVPKLMSEREDENSSTGDERMTMELDLSSRDDAFIKEDSNESSAQSLKLFGKMLLVTDPREPSYSAPKTCKEKNCSLPWIAVPLKLPVSDFLTDLCHPIPFPWLTLCSSSSALVPNPEVHSPTPIRVQSVSDNDKEEGSFTGSNTDYYPHVFARKGDRKSSSSYKLSKRISVESSSSFRKKGFVPYKRCFAEQESTVSSIESTKEREKQRVRLCL</sequence>
<dbReference type="NCBIfam" id="TIGR01557">
    <property type="entry name" value="myb_SHAQKYF"/>
    <property type="match status" value="1"/>
</dbReference>
<dbReference type="Gene3D" id="1.10.10.60">
    <property type="entry name" value="Homeodomain-like"/>
    <property type="match status" value="1"/>
</dbReference>
<dbReference type="InterPro" id="IPR001005">
    <property type="entry name" value="SANT/Myb"/>
</dbReference>
<dbReference type="GO" id="GO:0010468">
    <property type="term" value="P:regulation of gene expression"/>
    <property type="evidence" value="ECO:0007669"/>
    <property type="project" value="UniProtKB-ARBA"/>
</dbReference>
<keyword evidence="11" id="KW-1185">Reference proteome</keyword>
<evidence type="ECO:0000313" key="10">
    <source>
        <dbReference type="EMBL" id="GFP82395.1"/>
    </source>
</evidence>
<feature type="domain" description="Myb-like" evidence="7">
    <location>
        <begin position="61"/>
        <end position="111"/>
    </location>
</feature>
<feature type="region of interest" description="Disordered" evidence="6">
    <location>
        <begin position="321"/>
        <end position="345"/>
    </location>
</feature>
<evidence type="ECO:0000256" key="1">
    <source>
        <dbReference type="ARBA" id="ARBA00004123"/>
    </source>
</evidence>
<dbReference type="InterPro" id="IPR017884">
    <property type="entry name" value="SANT_dom"/>
</dbReference>
<keyword evidence="2" id="KW-0805">Transcription regulation</keyword>
<gene>
    <name evidence="10" type="ORF">PHJA_000382600</name>
</gene>
<organism evidence="10 11">
    <name type="scientific">Phtheirospermum japonicum</name>
    <dbReference type="NCBI Taxonomy" id="374723"/>
    <lineage>
        <taxon>Eukaryota</taxon>
        <taxon>Viridiplantae</taxon>
        <taxon>Streptophyta</taxon>
        <taxon>Embryophyta</taxon>
        <taxon>Tracheophyta</taxon>
        <taxon>Spermatophyta</taxon>
        <taxon>Magnoliopsida</taxon>
        <taxon>eudicotyledons</taxon>
        <taxon>Gunneridae</taxon>
        <taxon>Pentapetalae</taxon>
        <taxon>asterids</taxon>
        <taxon>lamiids</taxon>
        <taxon>Lamiales</taxon>
        <taxon>Orobanchaceae</taxon>
        <taxon>Orobanchaceae incertae sedis</taxon>
        <taxon>Phtheirospermum</taxon>
    </lineage>
</organism>
<feature type="region of interest" description="Disordered" evidence="6">
    <location>
        <begin position="123"/>
        <end position="225"/>
    </location>
</feature>
<dbReference type="PROSITE" id="PS50090">
    <property type="entry name" value="MYB_LIKE"/>
    <property type="match status" value="1"/>
</dbReference>
<evidence type="ECO:0000256" key="5">
    <source>
        <dbReference type="ARBA" id="ARBA00023242"/>
    </source>
</evidence>
<feature type="domain" description="SANT" evidence="8">
    <location>
        <begin position="64"/>
        <end position="115"/>
    </location>
</feature>
<dbReference type="InterPro" id="IPR017930">
    <property type="entry name" value="Myb_dom"/>
</dbReference>
<dbReference type="InterPro" id="IPR006447">
    <property type="entry name" value="Myb_dom_plants"/>
</dbReference>
<dbReference type="CDD" id="cd00167">
    <property type="entry name" value="SANT"/>
    <property type="match status" value="1"/>
</dbReference>
<dbReference type="PANTHER" id="PTHR12802">
    <property type="entry name" value="SWI/SNF COMPLEX-RELATED"/>
    <property type="match status" value="1"/>
</dbReference>
<evidence type="ECO:0000256" key="3">
    <source>
        <dbReference type="ARBA" id="ARBA00023125"/>
    </source>
</evidence>
<dbReference type="GO" id="GO:0005634">
    <property type="term" value="C:nucleus"/>
    <property type="evidence" value="ECO:0007669"/>
    <property type="project" value="UniProtKB-SubCell"/>
</dbReference>
<dbReference type="InterPro" id="IPR009057">
    <property type="entry name" value="Homeodomain-like_sf"/>
</dbReference>
<feature type="compositionally biased region" description="Basic residues" evidence="6">
    <location>
        <begin position="135"/>
        <end position="145"/>
    </location>
</feature>
<keyword evidence="3" id="KW-0238">DNA-binding</keyword>
<dbReference type="PROSITE" id="PS51293">
    <property type="entry name" value="SANT"/>
    <property type="match status" value="1"/>
</dbReference>
<comment type="caution">
    <text evidence="10">The sequence shown here is derived from an EMBL/GenBank/DDBJ whole genome shotgun (WGS) entry which is preliminary data.</text>
</comment>
<name>A0A830BEJ8_9LAMI</name>
<dbReference type="EMBL" id="BMAC01000042">
    <property type="protein sequence ID" value="GFP82395.1"/>
    <property type="molecule type" value="Genomic_DNA"/>
</dbReference>
<evidence type="ECO:0000259" key="7">
    <source>
        <dbReference type="PROSITE" id="PS50090"/>
    </source>
</evidence>
<dbReference type="AlphaFoldDB" id="A0A830BEJ8"/>
<dbReference type="SMART" id="SM00717">
    <property type="entry name" value="SANT"/>
    <property type="match status" value="1"/>
</dbReference>
<evidence type="ECO:0000256" key="4">
    <source>
        <dbReference type="ARBA" id="ARBA00023163"/>
    </source>
</evidence>
<dbReference type="FunFam" id="1.10.10.60:FF:000023">
    <property type="entry name" value="protein REVEILLE 6 isoform X1"/>
    <property type="match status" value="1"/>
</dbReference>
<dbReference type="OrthoDB" id="118550at2759"/>
<dbReference type="PROSITE" id="PS51294">
    <property type="entry name" value="HTH_MYB"/>
    <property type="match status" value="1"/>
</dbReference>
<dbReference type="Pfam" id="PF00249">
    <property type="entry name" value="Myb_DNA-binding"/>
    <property type="match status" value="1"/>
</dbReference>
<proteinExistence type="predicted"/>
<dbReference type="SUPFAM" id="SSF46689">
    <property type="entry name" value="Homeodomain-like"/>
    <property type="match status" value="1"/>
</dbReference>
<evidence type="ECO:0000259" key="9">
    <source>
        <dbReference type="PROSITE" id="PS51294"/>
    </source>
</evidence>
<keyword evidence="4" id="KW-0804">Transcription</keyword>